<gene>
    <name evidence="1" type="ORF">Azoinq_11610</name>
</gene>
<proteinExistence type="predicted"/>
<name>A0A975SMD8_9RHOO</name>
<dbReference type="EMBL" id="CP064782">
    <property type="protein sequence ID" value="QWT48494.1"/>
    <property type="molecule type" value="Genomic_DNA"/>
</dbReference>
<accession>A0A975SMD8</accession>
<dbReference type="Proteomes" id="UP000683428">
    <property type="component" value="Chromosome"/>
</dbReference>
<protein>
    <submittedName>
        <fullName evidence="1">Uncharacterized protein</fullName>
    </submittedName>
</protein>
<organism evidence="1 2">
    <name type="scientific">Azospira inquinata</name>
    <dbReference type="NCBI Taxonomy" id="2785627"/>
    <lineage>
        <taxon>Bacteria</taxon>
        <taxon>Pseudomonadati</taxon>
        <taxon>Pseudomonadota</taxon>
        <taxon>Betaproteobacteria</taxon>
        <taxon>Rhodocyclales</taxon>
        <taxon>Rhodocyclaceae</taxon>
        <taxon>Azospira</taxon>
    </lineage>
</organism>
<dbReference type="KEGG" id="aiq:Azoinq_11610"/>
<sequence length="84" mass="8605">MPSGKKTLGKSVMLGQEIEMLMSERQTLLQSVGAAAALVAELDTARLPAGAMAAANLLSSLINGLPEDLLQDALASVQARIDGA</sequence>
<keyword evidence="2" id="KW-1185">Reference proteome</keyword>
<dbReference type="RefSeq" id="WP_232368474.1">
    <property type="nucleotide sequence ID" value="NZ_CP064782.1"/>
</dbReference>
<evidence type="ECO:0000313" key="1">
    <source>
        <dbReference type="EMBL" id="QWT48494.1"/>
    </source>
</evidence>
<evidence type="ECO:0000313" key="2">
    <source>
        <dbReference type="Proteomes" id="UP000683428"/>
    </source>
</evidence>
<dbReference type="AlphaFoldDB" id="A0A975SMD8"/>
<reference evidence="1" key="1">
    <citation type="submission" date="2020-11" db="EMBL/GenBank/DDBJ databases">
        <title>Azospira inquinata sp. nov.</title>
        <authorList>
            <person name="Moe W.M."/>
            <person name="Mikes M.C."/>
        </authorList>
    </citation>
    <scope>NUCLEOTIDE SEQUENCE</scope>
    <source>
        <strain evidence="1">Azo-3</strain>
    </source>
</reference>